<dbReference type="AlphaFoldDB" id="A0A1S1KMV5"/>
<keyword evidence="3" id="KW-1185">Reference proteome</keyword>
<evidence type="ECO:0000313" key="3">
    <source>
        <dbReference type="Proteomes" id="UP000179636"/>
    </source>
</evidence>
<accession>A0A1S1KMV5</accession>
<gene>
    <name evidence="2" type="ORF">BKG61_07000</name>
</gene>
<sequence>MPDWVAIAGIGGTAFGAFTTQAFNAWTKRGDRKHASQLDYEKRVWEAKSAALVEIITKCQRLKDATDVDPPGGPSRSDTTRESRRRMLVLLEFDAIGIDLYGGVGSSLLAYADESVNGPVATLSKLLSHEYAQVLRQITNLEGLREEMDEFIAGEGGSGKRFDELREAIDEAELRLGNESTLDVDKVEKLCSEILDAARKNLRGE</sequence>
<dbReference type="EMBL" id="MLHV01000005">
    <property type="protein sequence ID" value="OHU05621.1"/>
    <property type="molecule type" value="Genomic_DNA"/>
</dbReference>
<keyword evidence="1" id="KW-0472">Membrane</keyword>
<keyword evidence="1" id="KW-1133">Transmembrane helix</keyword>
<protein>
    <submittedName>
        <fullName evidence="2">Uncharacterized protein</fullName>
    </submittedName>
</protein>
<dbReference type="Proteomes" id="UP000179636">
    <property type="component" value="Unassembled WGS sequence"/>
</dbReference>
<dbReference type="OrthoDB" id="4764580at2"/>
<dbReference type="STRING" id="1908205.BKG60_26035"/>
<accession>A0A1Q9W359</accession>
<organism evidence="2 3">
    <name type="scientific">Mycobacterium syngnathidarum</name>
    <dbReference type="NCBI Taxonomy" id="1908205"/>
    <lineage>
        <taxon>Bacteria</taxon>
        <taxon>Bacillati</taxon>
        <taxon>Actinomycetota</taxon>
        <taxon>Actinomycetes</taxon>
        <taxon>Mycobacteriales</taxon>
        <taxon>Mycobacteriaceae</taxon>
        <taxon>Mycobacterium</taxon>
    </lineage>
</organism>
<evidence type="ECO:0000256" key="1">
    <source>
        <dbReference type="SAM" id="Phobius"/>
    </source>
</evidence>
<proteinExistence type="predicted"/>
<reference evidence="2 3" key="1">
    <citation type="submission" date="2016-10" db="EMBL/GenBank/DDBJ databases">
        <title>Evaluation of Human, Animal and Environmental Mycobacterium chelonae Isolates by Core Genome Phylogenomic Analysis, Targeted Gene Comparison, and Anti-microbial Susceptibility Patterns: A Tale of Mistaken Identities.</title>
        <authorList>
            <person name="Fogelson S.B."/>
            <person name="Camus A.C."/>
            <person name="Lorenz W."/>
            <person name="Vasireddy R."/>
            <person name="Vasireddy S."/>
            <person name="Smith T."/>
            <person name="Brown-Elliott B.A."/>
            <person name="Wallace R.J.Jr."/>
            <person name="Hasan N.A."/>
            <person name="Reischl U."/>
            <person name="Sanchez S."/>
        </authorList>
    </citation>
    <scope>NUCLEOTIDE SEQUENCE [LARGE SCALE GENOMIC DNA]</scope>
    <source>
        <strain evidence="2 3">24999</strain>
    </source>
</reference>
<feature type="transmembrane region" description="Helical" evidence="1">
    <location>
        <begin position="6"/>
        <end position="26"/>
    </location>
</feature>
<comment type="caution">
    <text evidence="2">The sequence shown here is derived from an EMBL/GenBank/DDBJ whole genome shotgun (WGS) entry which is preliminary data.</text>
</comment>
<evidence type="ECO:0000313" key="2">
    <source>
        <dbReference type="EMBL" id="OHU05621.1"/>
    </source>
</evidence>
<name>A0A1S1KMV5_9MYCO</name>
<keyword evidence="1" id="KW-0812">Transmembrane</keyword>
<dbReference type="RefSeq" id="WP_070944205.1">
    <property type="nucleotide sequence ID" value="NZ_MLCL01000089.1"/>
</dbReference>